<accession>A0ABT9IIL6</accession>
<proteinExistence type="predicted"/>
<evidence type="ECO:0000313" key="2">
    <source>
        <dbReference type="EMBL" id="MDP5184959.1"/>
    </source>
</evidence>
<reference evidence="3" key="1">
    <citation type="submission" date="2023-05" db="EMBL/GenBank/DDBJ databases">
        <title>Draft genome of Pseudofrankia sp. BMG5.37.</title>
        <authorList>
            <person name="Gtari M."/>
            <person name="Ghodhbane F."/>
            <person name="Sbissi I."/>
        </authorList>
    </citation>
    <scope>NUCLEOTIDE SEQUENCE [LARGE SCALE GENOMIC DNA]</scope>
    <source>
        <strain evidence="3">BMG 814</strain>
    </source>
</reference>
<keyword evidence="3" id="KW-1185">Reference proteome</keyword>
<evidence type="ECO:0000313" key="3">
    <source>
        <dbReference type="Proteomes" id="UP001233673"/>
    </source>
</evidence>
<evidence type="ECO:0000256" key="1">
    <source>
        <dbReference type="SAM" id="MobiDB-lite"/>
    </source>
</evidence>
<organism evidence="2 3">
    <name type="scientific">Blastococcus carthaginiensis</name>
    <dbReference type="NCBI Taxonomy" id="3050034"/>
    <lineage>
        <taxon>Bacteria</taxon>
        <taxon>Bacillati</taxon>
        <taxon>Actinomycetota</taxon>
        <taxon>Actinomycetes</taxon>
        <taxon>Geodermatophilales</taxon>
        <taxon>Geodermatophilaceae</taxon>
        <taxon>Blastococcus</taxon>
    </lineage>
</organism>
<sequence length="127" mass="13639">MGPPDARDRADDPGHEHGLRLPWRHGGGTTDSYGPELRPVTNGLGLIPTSNGVHYDSEEQRRPLYHRLVAEGTLPGGHATDDGAGLVYRGTALVEAVSDRPGAAAYRVDRGPDGTVIETRLEPRRLA</sequence>
<dbReference type="EMBL" id="JASNFN010000034">
    <property type="protein sequence ID" value="MDP5184959.1"/>
    <property type="molecule type" value="Genomic_DNA"/>
</dbReference>
<feature type="compositionally biased region" description="Basic and acidic residues" evidence="1">
    <location>
        <begin position="1"/>
        <end position="19"/>
    </location>
</feature>
<gene>
    <name evidence="2" type="ORF">QOZ88_20180</name>
</gene>
<feature type="region of interest" description="Disordered" evidence="1">
    <location>
        <begin position="1"/>
        <end position="54"/>
    </location>
</feature>
<name>A0ABT9IIL6_9ACTN</name>
<comment type="caution">
    <text evidence="2">The sequence shown here is derived from an EMBL/GenBank/DDBJ whole genome shotgun (WGS) entry which is preliminary data.</text>
</comment>
<protein>
    <submittedName>
        <fullName evidence="2">Uncharacterized protein</fullName>
    </submittedName>
</protein>
<dbReference type="Proteomes" id="UP001233673">
    <property type="component" value="Unassembled WGS sequence"/>
</dbReference>
<dbReference type="RefSeq" id="WP_306001496.1">
    <property type="nucleotide sequence ID" value="NZ_JASNFN010000034.1"/>
</dbReference>